<gene>
    <name evidence="3" type="ORF">QIS99_20020</name>
</gene>
<feature type="region of interest" description="Disordered" evidence="1">
    <location>
        <begin position="181"/>
        <end position="210"/>
    </location>
</feature>
<feature type="compositionally biased region" description="Basic and acidic residues" evidence="1">
    <location>
        <begin position="197"/>
        <end position="210"/>
    </location>
</feature>
<feature type="signal peptide" evidence="2">
    <location>
        <begin position="1"/>
        <end position="32"/>
    </location>
</feature>
<proteinExistence type="predicted"/>
<evidence type="ECO:0000256" key="2">
    <source>
        <dbReference type="SAM" id="SignalP"/>
    </source>
</evidence>
<evidence type="ECO:0000313" key="3">
    <source>
        <dbReference type="EMBL" id="MDI3388474.1"/>
    </source>
</evidence>
<keyword evidence="2" id="KW-0732">Signal</keyword>
<name>A0ABT6RVK5_9ACTN</name>
<evidence type="ECO:0000256" key="1">
    <source>
        <dbReference type="SAM" id="MobiDB-lite"/>
    </source>
</evidence>
<accession>A0ABT6RVK5</accession>
<reference evidence="3 4" key="1">
    <citation type="submission" date="2023-05" db="EMBL/GenBank/DDBJ databases">
        <title>Draft genome sequence of Streptomyces sp. B-S-A8 isolated from a cave soil in Thailand.</title>
        <authorList>
            <person name="Chamroensaksri N."/>
            <person name="Muangham S."/>
        </authorList>
    </citation>
    <scope>NUCLEOTIDE SEQUENCE [LARGE SCALE GENOMIC DNA]</scope>
    <source>
        <strain evidence="3 4">B-S-A8</strain>
    </source>
</reference>
<comment type="caution">
    <text evidence="3">The sequence shown here is derived from an EMBL/GenBank/DDBJ whole genome shotgun (WGS) entry which is preliminary data.</text>
</comment>
<feature type="chain" id="PRO_5045997887" evidence="2">
    <location>
        <begin position="33"/>
        <end position="210"/>
    </location>
</feature>
<organism evidence="3 4">
    <name type="scientific">Streptomyces solicavernae</name>
    <dbReference type="NCBI Taxonomy" id="3043614"/>
    <lineage>
        <taxon>Bacteria</taxon>
        <taxon>Bacillati</taxon>
        <taxon>Actinomycetota</taxon>
        <taxon>Actinomycetes</taxon>
        <taxon>Kitasatosporales</taxon>
        <taxon>Streptomycetaceae</taxon>
        <taxon>Streptomyces</taxon>
    </lineage>
</organism>
<dbReference type="Proteomes" id="UP001224661">
    <property type="component" value="Unassembled WGS sequence"/>
</dbReference>
<sequence>MLDTTPTVPFWWPLPACAALGLAAGSAYGALAAPEYASTTYLIAVAEKGSDPAAALGFAQAYGRLATSTSTLAYAQANAGVPARQLPARVQTETSPESPMIGVTGTAGKPGEAADIANAVADALRLNANDQSDNTGVKLVRFSQAVKAPDPVSPSLPLSAAVGTSAGGLVGGLILLVKSRPGRSSDTAVVPSPTPARAEEQQEKPEMQPS</sequence>
<dbReference type="EMBL" id="JASCIR010000017">
    <property type="protein sequence ID" value="MDI3388474.1"/>
    <property type="molecule type" value="Genomic_DNA"/>
</dbReference>
<feature type="region of interest" description="Disordered" evidence="1">
    <location>
        <begin position="87"/>
        <end position="108"/>
    </location>
</feature>
<keyword evidence="4" id="KW-1185">Reference proteome</keyword>
<evidence type="ECO:0000313" key="4">
    <source>
        <dbReference type="Proteomes" id="UP001224661"/>
    </source>
</evidence>
<protein>
    <submittedName>
        <fullName evidence="3">Lipopolysaccharide biosynthesis protein</fullName>
    </submittedName>
</protein>